<evidence type="ECO:0000313" key="7">
    <source>
        <dbReference type="Proteomes" id="UP000185331"/>
    </source>
</evidence>
<dbReference type="Proteomes" id="UP000185332">
    <property type="component" value="Segment"/>
</dbReference>
<evidence type="ECO:0000313" key="5">
    <source>
        <dbReference type="EMBL" id="AIX46124.1"/>
    </source>
</evidence>
<evidence type="ECO:0000313" key="4">
    <source>
        <dbReference type="EMBL" id="AIX39151.1"/>
    </source>
</evidence>
<dbReference type="EMBL" id="KJ019042">
    <property type="protein sequence ID" value="AIX17718.1"/>
    <property type="molecule type" value="Genomic_DNA"/>
</dbReference>
<protein>
    <submittedName>
        <fullName evidence="4">Uncharacterized protein</fullName>
    </submittedName>
</protein>
<keyword evidence="6" id="KW-1185">Reference proteome</keyword>
<evidence type="ECO:0000313" key="6">
    <source>
        <dbReference type="Proteomes" id="UP000185330"/>
    </source>
</evidence>
<sequence>MTYTKEQLIDALCREWDYLCHDDPDPDDDTPEEYRLKLELLTLEELIEETSTTVYWSNWSGDENYTLDEFMENWN</sequence>
<gene>
    <name evidence="5" type="ORF">Syn7803C36_69</name>
    <name evidence="1" type="ORF">Syn7803C66_67</name>
    <name evidence="2" type="ORF">Syn7803C67_66</name>
    <name evidence="3" type="ORF">Syn9311C1_67</name>
    <name evidence="4" type="ORF">Syn9311C4_68</name>
</gene>
<dbReference type="EMBL" id="KJ019161">
    <property type="protein sequence ID" value="AIX46124.1"/>
    <property type="molecule type" value="Genomic_DNA"/>
</dbReference>
<name>A0A0E3HXQ8_9CAUD</name>
<dbReference type="EMBL" id="KJ019132">
    <property type="protein sequence ID" value="AIX38935.1"/>
    <property type="molecule type" value="Genomic_DNA"/>
</dbReference>
<dbReference type="Proteomes" id="UP000185339">
    <property type="component" value="Segment"/>
</dbReference>
<dbReference type="Proteomes" id="UP000185338">
    <property type="component" value="Segment"/>
</dbReference>
<dbReference type="Proteomes" id="UP000185330">
    <property type="component" value="Segment"/>
</dbReference>
<accession>A0A0E3HXQ8</accession>
<evidence type="ECO:0000313" key="2">
    <source>
        <dbReference type="EMBL" id="AIX17718.1"/>
    </source>
</evidence>
<dbReference type="Proteomes" id="UP000185331">
    <property type="component" value="Segment"/>
</dbReference>
<evidence type="ECO:0000313" key="1">
    <source>
        <dbReference type="EMBL" id="AIX17504.1"/>
    </source>
</evidence>
<evidence type="ECO:0000313" key="3">
    <source>
        <dbReference type="EMBL" id="AIX38935.1"/>
    </source>
</evidence>
<dbReference type="EMBL" id="KJ019133">
    <property type="protein sequence ID" value="AIX39151.1"/>
    <property type="molecule type" value="Genomic_DNA"/>
</dbReference>
<dbReference type="EMBL" id="KJ019041">
    <property type="protein sequence ID" value="AIX17504.1"/>
    <property type="molecule type" value="Genomic_DNA"/>
</dbReference>
<proteinExistence type="predicted"/>
<organism evidence="4 6">
    <name type="scientific">Synechococcus phage ACG-2014b</name>
    <dbReference type="NCBI Taxonomy" id="1493508"/>
    <lineage>
        <taxon>Viruses</taxon>
        <taxon>Duplodnaviria</taxon>
        <taxon>Heunggongvirae</taxon>
        <taxon>Uroviricota</taxon>
        <taxon>Caudoviricetes</taxon>
        <taxon>Pantevenvirales</taxon>
        <taxon>Kyanoviridae</taxon>
        <taxon>Nereusvirus</taxon>
        <taxon>Nereusvirus tusconc4</taxon>
    </lineage>
</organism>
<reference evidence="6 7" key="1">
    <citation type="submission" date="2013-12" db="EMBL/GenBank/DDBJ databases">
        <title>Ecological redundancy of diverse viral populations within a natural community.</title>
        <authorList>
            <person name="Gregory A.C."/>
            <person name="LaButti K."/>
            <person name="Copeland A."/>
            <person name="Woyke T."/>
            <person name="Sullivan M.B."/>
        </authorList>
    </citation>
    <scope>NUCLEOTIDE SEQUENCE [LARGE SCALE GENOMIC DNA]</scope>
    <source>
        <strain evidence="5">Syn7803C36</strain>
        <strain evidence="1">Syn7803C66</strain>
        <strain evidence="2">Syn7803C67</strain>
        <strain evidence="3">Syn9311C1</strain>
        <strain evidence="4">Syn9311C4</strain>
    </source>
</reference>